<accession>A0AC60Q611</accession>
<dbReference type="Proteomes" id="UP000805193">
    <property type="component" value="Unassembled WGS sequence"/>
</dbReference>
<reference evidence="1 2" key="1">
    <citation type="journal article" date="2020" name="Cell">
        <title>Large-Scale Comparative Analyses of Tick Genomes Elucidate Their Genetic Diversity and Vector Capacities.</title>
        <authorList>
            <consortium name="Tick Genome and Microbiome Consortium (TIGMIC)"/>
            <person name="Jia N."/>
            <person name="Wang J."/>
            <person name="Shi W."/>
            <person name="Du L."/>
            <person name="Sun Y."/>
            <person name="Zhan W."/>
            <person name="Jiang J.F."/>
            <person name="Wang Q."/>
            <person name="Zhang B."/>
            <person name="Ji P."/>
            <person name="Bell-Sakyi L."/>
            <person name="Cui X.M."/>
            <person name="Yuan T.T."/>
            <person name="Jiang B.G."/>
            <person name="Yang W.F."/>
            <person name="Lam T.T."/>
            <person name="Chang Q.C."/>
            <person name="Ding S.J."/>
            <person name="Wang X.J."/>
            <person name="Zhu J.G."/>
            <person name="Ruan X.D."/>
            <person name="Zhao L."/>
            <person name="Wei J.T."/>
            <person name="Ye R.Z."/>
            <person name="Que T.C."/>
            <person name="Du C.H."/>
            <person name="Zhou Y.H."/>
            <person name="Cheng J.X."/>
            <person name="Dai P.F."/>
            <person name="Guo W.B."/>
            <person name="Han X.H."/>
            <person name="Huang E.J."/>
            <person name="Li L.F."/>
            <person name="Wei W."/>
            <person name="Gao Y.C."/>
            <person name="Liu J.Z."/>
            <person name="Shao H.Z."/>
            <person name="Wang X."/>
            <person name="Wang C.C."/>
            <person name="Yang T.C."/>
            <person name="Huo Q.B."/>
            <person name="Li W."/>
            <person name="Chen H.Y."/>
            <person name="Chen S.E."/>
            <person name="Zhou L.G."/>
            <person name="Ni X.B."/>
            <person name="Tian J.H."/>
            <person name="Sheng Y."/>
            <person name="Liu T."/>
            <person name="Pan Y.S."/>
            <person name="Xia L.Y."/>
            <person name="Li J."/>
            <person name="Zhao F."/>
            <person name="Cao W.C."/>
        </authorList>
    </citation>
    <scope>NUCLEOTIDE SEQUENCE [LARGE SCALE GENOMIC DNA]</scope>
    <source>
        <strain evidence="1">Iper-2018</strain>
    </source>
</reference>
<dbReference type="EMBL" id="JABSTQ010009519">
    <property type="protein sequence ID" value="KAG0428481.1"/>
    <property type="molecule type" value="Genomic_DNA"/>
</dbReference>
<evidence type="ECO:0000313" key="1">
    <source>
        <dbReference type="EMBL" id="KAG0428481.1"/>
    </source>
</evidence>
<name>A0AC60Q611_IXOPE</name>
<gene>
    <name evidence="1" type="ORF">HPB47_024535</name>
</gene>
<sequence length="720" mass="80424">MNTEGSSANAIPEKRHNLAATSGNDWIEVVYSDKKVKSPPPDSILQERPGTIEKTQQRAPSIRSSIRLPSLQEFDHKVVIKPKQPIDLKEYRMFIGGAVQRALSEGNSESRVIVRLLEAQNLIMAATNDWEQAKKIANVQQLKIQNNVLLQVEAHHVVPQESACRGVILGVEIFITDEEISRFTRAPPGYEILNARRMGNSKAVVITFKGNEVPRSIEFDWNQIPCFMYKKTKAACLNCGEVGHRAGSCPKPRGYACTMRGTPNTGGSHECTAKCALCGGPHRTYGKTCKEKFYTPTTNHVSSTATAQRRGRRTEKKPQPSAARGQSRSQSRNRSTSRTRTNAWSKPLNRPRSSSTSRQRALNTDHEDLLSTGLYNTIEELWEAQRISQIKRLSETPNGRWLLERLQLATPGGILHQEPKQELTPTVRGKITVEKIPRNMNSERNANRRRVRAQTISRIWSKKPGTLYADAAILPRGNTATLAVADPRGNVVRTASVYTTLTEHAEEAAIALAATGTKQDHITVITDSQRACRNFAKGEIGEPAARILSKAQFTSMKIVWAPGHAGVEGNEAANAAARAFHSNRDSSAPQPHTPDPNMKYNEYLKTIREARMTLPAPPSKFTKEEEHLYRRLQTGTMKTPMKLHQWYPQLHPSPTCSFCGWKWGDLYHLMWVCKHIKGLDPIPNPTRDSWNAALRWSDPGSQHWLVRRATVVQAAIGAPD</sequence>
<keyword evidence="2" id="KW-1185">Reference proteome</keyword>
<comment type="caution">
    <text evidence="1">The sequence shown here is derived from an EMBL/GenBank/DDBJ whole genome shotgun (WGS) entry which is preliminary data.</text>
</comment>
<proteinExistence type="predicted"/>
<protein>
    <submittedName>
        <fullName evidence="1">Uncharacterized protein</fullName>
    </submittedName>
</protein>
<evidence type="ECO:0000313" key="2">
    <source>
        <dbReference type="Proteomes" id="UP000805193"/>
    </source>
</evidence>
<organism evidence="1 2">
    <name type="scientific">Ixodes persulcatus</name>
    <name type="common">Taiga tick</name>
    <dbReference type="NCBI Taxonomy" id="34615"/>
    <lineage>
        <taxon>Eukaryota</taxon>
        <taxon>Metazoa</taxon>
        <taxon>Ecdysozoa</taxon>
        <taxon>Arthropoda</taxon>
        <taxon>Chelicerata</taxon>
        <taxon>Arachnida</taxon>
        <taxon>Acari</taxon>
        <taxon>Parasitiformes</taxon>
        <taxon>Ixodida</taxon>
        <taxon>Ixodoidea</taxon>
        <taxon>Ixodidae</taxon>
        <taxon>Ixodinae</taxon>
        <taxon>Ixodes</taxon>
    </lineage>
</organism>